<keyword evidence="3" id="KW-1185">Reference proteome</keyword>
<accession>A0ABM8Z9N5</accession>
<protein>
    <submittedName>
        <fullName evidence="2">Uncharacterized protein</fullName>
    </submittedName>
</protein>
<dbReference type="RefSeq" id="WP_230098044.1">
    <property type="nucleotide sequence ID" value="NZ_CAKKNT010000003.1"/>
</dbReference>
<sequence>MFEHIAGIVAIIIGLGEFYFARQYFKLIKHQGNQNTSAFSLMGLWSSIVFGIVLLIIGIPLALG</sequence>
<organism evidence="2 3">
    <name type="scientific">Periweissella ghanensis</name>
    <dbReference type="NCBI Taxonomy" id="467997"/>
    <lineage>
        <taxon>Bacteria</taxon>
        <taxon>Bacillati</taxon>
        <taxon>Bacillota</taxon>
        <taxon>Bacilli</taxon>
        <taxon>Lactobacillales</taxon>
        <taxon>Lactobacillaceae</taxon>
        <taxon>Periweissella</taxon>
    </lineage>
</organism>
<comment type="caution">
    <text evidence="2">The sequence shown here is derived from an EMBL/GenBank/DDBJ whole genome shotgun (WGS) entry which is preliminary data.</text>
</comment>
<evidence type="ECO:0000313" key="3">
    <source>
        <dbReference type="Proteomes" id="UP000789719"/>
    </source>
</evidence>
<feature type="transmembrane region" description="Helical" evidence="1">
    <location>
        <begin position="37"/>
        <end position="63"/>
    </location>
</feature>
<reference evidence="2 3" key="1">
    <citation type="submission" date="2021-11" db="EMBL/GenBank/DDBJ databases">
        <authorList>
            <person name="Depoorter E."/>
        </authorList>
    </citation>
    <scope>NUCLEOTIDE SEQUENCE [LARGE SCALE GENOMIC DNA]</scope>
    <source>
        <strain evidence="2 3">LMG 24286</strain>
    </source>
</reference>
<proteinExistence type="predicted"/>
<gene>
    <name evidence="2" type="ORF">WGH24286_00350</name>
</gene>
<keyword evidence="1" id="KW-0472">Membrane</keyword>
<feature type="transmembrane region" description="Helical" evidence="1">
    <location>
        <begin position="6"/>
        <end position="25"/>
    </location>
</feature>
<evidence type="ECO:0000313" key="2">
    <source>
        <dbReference type="EMBL" id="CAH0417934.1"/>
    </source>
</evidence>
<dbReference type="Proteomes" id="UP000789719">
    <property type="component" value="Unassembled WGS sequence"/>
</dbReference>
<keyword evidence="1" id="KW-0812">Transmembrane</keyword>
<name>A0ABM8Z9N5_9LACO</name>
<keyword evidence="1" id="KW-1133">Transmembrane helix</keyword>
<evidence type="ECO:0000256" key="1">
    <source>
        <dbReference type="SAM" id="Phobius"/>
    </source>
</evidence>
<dbReference type="EMBL" id="CAKKNT010000003">
    <property type="protein sequence ID" value="CAH0417934.1"/>
    <property type="molecule type" value="Genomic_DNA"/>
</dbReference>